<sequence>METAGVKDATPRTPCENFLLNLDNDPTPNFLRYTLLVLESCPREKKLLKAIRKNMEKKYKLDTTDVWAAYKK</sequence>
<gene>
    <name evidence="1" type="ORF">LCMAC102_00540</name>
</gene>
<accession>A0A481YT53</accession>
<evidence type="ECO:0000313" key="1">
    <source>
        <dbReference type="EMBL" id="QBK86259.1"/>
    </source>
</evidence>
<organism evidence="1">
    <name type="scientific">Marseillevirus LCMAC102</name>
    <dbReference type="NCBI Taxonomy" id="2506603"/>
    <lineage>
        <taxon>Viruses</taxon>
        <taxon>Varidnaviria</taxon>
        <taxon>Bamfordvirae</taxon>
        <taxon>Nucleocytoviricota</taxon>
        <taxon>Megaviricetes</taxon>
        <taxon>Pimascovirales</taxon>
        <taxon>Pimascovirales incertae sedis</taxon>
        <taxon>Marseilleviridae</taxon>
    </lineage>
</organism>
<protein>
    <submittedName>
        <fullName evidence="1">Uncharacterized protein</fullName>
    </submittedName>
</protein>
<reference evidence="1" key="1">
    <citation type="journal article" date="2019" name="MBio">
        <title>Virus Genomes from Deep Sea Sediments Expand the Ocean Megavirome and Support Independent Origins of Viral Gigantism.</title>
        <authorList>
            <person name="Backstrom D."/>
            <person name="Yutin N."/>
            <person name="Jorgensen S.L."/>
            <person name="Dharamshi J."/>
            <person name="Homa F."/>
            <person name="Zaremba-Niedwiedzka K."/>
            <person name="Spang A."/>
            <person name="Wolf Y.I."/>
            <person name="Koonin E.V."/>
            <person name="Ettema T.J."/>
        </authorList>
    </citation>
    <scope>NUCLEOTIDE SEQUENCE</scope>
</reference>
<name>A0A481YT53_9VIRU</name>
<proteinExistence type="predicted"/>
<dbReference type="EMBL" id="MK500334">
    <property type="protein sequence ID" value="QBK86259.1"/>
    <property type="molecule type" value="Genomic_DNA"/>
</dbReference>